<dbReference type="Proteomes" id="UP001165289">
    <property type="component" value="Unassembled WGS sequence"/>
</dbReference>
<keyword evidence="6 10" id="KW-1133">Transmembrane helix</keyword>
<dbReference type="GO" id="GO:0034626">
    <property type="term" value="P:fatty acid elongation, polyunsaturated fatty acid"/>
    <property type="evidence" value="ECO:0007669"/>
    <property type="project" value="TreeGrafter"/>
</dbReference>
<accession>A0AAV7KGR3</accession>
<protein>
    <recommendedName>
        <fullName evidence="10">Elongation of very long chain fatty acids protein</fullName>
        <ecNumber evidence="10">2.3.1.199</ecNumber>
    </recommendedName>
    <alternativeName>
        <fullName evidence="10">Very-long-chain 3-oxoacyl-CoA synthase</fullName>
    </alternativeName>
</protein>
<dbReference type="GO" id="GO:0005789">
    <property type="term" value="C:endoplasmic reticulum membrane"/>
    <property type="evidence" value="ECO:0007669"/>
    <property type="project" value="TreeGrafter"/>
</dbReference>
<dbReference type="PANTHER" id="PTHR11157">
    <property type="entry name" value="FATTY ACID ACYL TRANSFERASE-RELATED"/>
    <property type="match status" value="1"/>
</dbReference>
<dbReference type="GO" id="GO:0019367">
    <property type="term" value="P:fatty acid elongation, saturated fatty acid"/>
    <property type="evidence" value="ECO:0007669"/>
    <property type="project" value="TreeGrafter"/>
</dbReference>
<proteinExistence type="inferred from homology"/>
<dbReference type="PROSITE" id="PS01188">
    <property type="entry name" value="ELO"/>
    <property type="match status" value="1"/>
</dbReference>
<evidence type="ECO:0000256" key="8">
    <source>
        <dbReference type="ARBA" id="ARBA00023136"/>
    </source>
</evidence>
<organism evidence="11 12">
    <name type="scientific">Oopsacas minuta</name>
    <dbReference type="NCBI Taxonomy" id="111878"/>
    <lineage>
        <taxon>Eukaryota</taxon>
        <taxon>Metazoa</taxon>
        <taxon>Porifera</taxon>
        <taxon>Hexactinellida</taxon>
        <taxon>Hexasterophora</taxon>
        <taxon>Lyssacinosida</taxon>
        <taxon>Leucopsacidae</taxon>
        <taxon>Oopsacas</taxon>
    </lineage>
</organism>
<keyword evidence="4 10" id="KW-0812">Transmembrane</keyword>
<evidence type="ECO:0000256" key="2">
    <source>
        <dbReference type="ARBA" id="ARBA00022516"/>
    </source>
</evidence>
<evidence type="ECO:0000256" key="10">
    <source>
        <dbReference type="RuleBase" id="RU361115"/>
    </source>
</evidence>
<keyword evidence="5 10" id="KW-0276">Fatty acid metabolism</keyword>
<keyword evidence="8 10" id="KW-0472">Membrane</keyword>
<dbReference type="InterPro" id="IPR002076">
    <property type="entry name" value="ELO_fam"/>
</dbReference>
<evidence type="ECO:0000256" key="6">
    <source>
        <dbReference type="ARBA" id="ARBA00022989"/>
    </source>
</evidence>
<keyword evidence="3 10" id="KW-0808">Transferase</keyword>
<dbReference type="AlphaFoldDB" id="A0AAV7KGR3"/>
<dbReference type="EMBL" id="JAKMXF010000051">
    <property type="protein sequence ID" value="KAI6659754.1"/>
    <property type="molecule type" value="Genomic_DNA"/>
</dbReference>
<comment type="subcellular location">
    <subcellularLocation>
        <location evidence="1">Membrane</location>
        <topology evidence="1">Multi-pass membrane protein</topology>
    </subcellularLocation>
</comment>
<comment type="catalytic activity">
    <reaction evidence="10">
        <text>a very-long-chain acyl-CoA + malonyl-CoA + H(+) = a very-long-chain 3-oxoacyl-CoA + CO2 + CoA</text>
        <dbReference type="Rhea" id="RHEA:32727"/>
        <dbReference type="ChEBI" id="CHEBI:15378"/>
        <dbReference type="ChEBI" id="CHEBI:16526"/>
        <dbReference type="ChEBI" id="CHEBI:57287"/>
        <dbReference type="ChEBI" id="CHEBI:57384"/>
        <dbReference type="ChEBI" id="CHEBI:90725"/>
        <dbReference type="ChEBI" id="CHEBI:90736"/>
        <dbReference type="EC" id="2.3.1.199"/>
    </reaction>
</comment>
<keyword evidence="2 10" id="KW-0444">Lipid biosynthesis</keyword>
<feature type="transmembrane region" description="Helical" evidence="10">
    <location>
        <begin position="53"/>
        <end position="72"/>
    </location>
</feature>
<evidence type="ECO:0000256" key="5">
    <source>
        <dbReference type="ARBA" id="ARBA00022832"/>
    </source>
</evidence>
<dbReference type="GO" id="GO:0042761">
    <property type="term" value="P:very long-chain fatty acid biosynthetic process"/>
    <property type="evidence" value="ECO:0007669"/>
    <property type="project" value="TreeGrafter"/>
</dbReference>
<feature type="transmembrane region" description="Helical" evidence="10">
    <location>
        <begin position="256"/>
        <end position="275"/>
    </location>
</feature>
<reference evidence="11 12" key="1">
    <citation type="journal article" date="2023" name="BMC Biol.">
        <title>The compact genome of the sponge Oopsacas minuta (Hexactinellida) is lacking key metazoan core genes.</title>
        <authorList>
            <person name="Santini S."/>
            <person name="Schenkelaars Q."/>
            <person name="Jourda C."/>
            <person name="Duchesne M."/>
            <person name="Belahbib H."/>
            <person name="Rocher C."/>
            <person name="Selva M."/>
            <person name="Riesgo A."/>
            <person name="Vervoort M."/>
            <person name="Leys S.P."/>
            <person name="Kodjabachian L."/>
            <person name="Le Bivic A."/>
            <person name="Borchiellini C."/>
            <person name="Claverie J.M."/>
            <person name="Renard E."/>
        </authorList>
    </citation>
    <scope>NUCLEOTIDE SEQUENCE [LARGE SCALE GENOMIC DNA]</scope>
    <source>
        <strain evidence="11">SPO-2</strain>
    </source>
</reference>
<dbReference type="InterPro" id="IPR030457">
    <property type="entry name" value="ELO_CS"/>
</dbReference>
<feature type="transmembrane region" description="Helical" evidence="10">
    <location>
        <begin position="185"/>
        <end position="205"/>
    </location>
</feature>
<feature type="transmembrane region" description="Helical" evidence="10">
    <location>
        <begin position="226"/>
        <end position="244"/>
    </location>
</feature>
<evidence type="ECO:0000256" key="9">
    <source>
        <dbReference type="ARBA" id="ARBA00023160"/>
    </source>
</evidence>
<dbReference type="GO" id="GO:0034625">
    <property type="term" value="P:fatty acid elongation, monounsaturated fatty acid"/>
    <property type="evidence" value="ECO:0007669"/>
    <property type="project" value="TreeGrafter"/>
</dbReference>
<keyword evidence="9 10" id="KW-0275">Fatty acid biosynthesis</keyword>
<feature type="transmembrane region" description="Helical" evidence="10">
    <location>
        <begin position="84"/>
        <end position="102"/>
    </location>
</feature>
<dbReference type="GO" id="GO:0009922">
    <property type="term" value="F:fatty acid elongase activity"/>
    <property type="evidence" value="ECO:0007669"/>
    <property type="project" value="UniProtKB-EC"/>
</dbReference>
<evidence type="ECO:0000313" key="11">
    <source>
        <dbReference type="EMBL" id="KAI6659754.1"/>
    </source>
</evidence>
<evidence type="ECO:0000256" key="7">
    <source>
        <dbReference type="ARBA" id="ARBA00023098"/>
    </source>
</evidence>
<comment type="similarity">
    <text evidence="10">Belongs to the ELO family.</text>
</comment>
<dbReference type="EC" id="2.3.1.199" evidence="10"/>
<evidence type="ECO:0000313" key="12">
    <source>
        <dbReference type="Proteomes" id="UP001165289"/>
    </source>
</evidence>
<comment type="caution">
    <text evidence="11">The sequence shown here is derived from an EMBL/GenBank/DDBJ whole genome shotgun (WGS) entry which is preliminary data.</text>
</comment>
<evidence type="ECO:0000256" key="3">
    <source>
        <dbReference type="ARBA" id="ARBA00022679"/>
    </source>
</evidence>
<gene>
    <name evidence="11" type="ORF">LOD99_10687</name>
</gene>
<dbReference type="GO" id="GO:0030148">
    <property type="term" value="P:sphingolipid biosynthetic process"/>
    <property type="evidence" value="ECO:0007669"/>
    <property type="project" value="TreeGrafter"/>
</dbReference>
<evidence type="ECO:0000256" key="1">
    <source>
        <dbReference type="ARBA" id="ARBA00004141"/>
    </source>
</evidence>
<name>A0AAV7KGR3_9METZ</name>
<dbReference type="Pfam" id="PF01151">
    <property type="entry name" value="ELO"/>
    <property type="match status" value="1"/>
</dbReference>
<keyword evidence="12" id="KW-1185">Reference proteome</keyword>
<dbReference type="PANTHER" id="PTHR11157:SF17">
    <property type="entry name" value="ELONGATION OF VERY LONG CHAIN FATTY ACIDS PROTEIN 6"/>
    <property type="match status" value="1"/>
</dbReference>
<evidence type="ECO:0000256" key="4">
    <source>
        <dbReference type="ARBA" id="ARBA00022692"/>
    </source>
</evidence>
<sequence length="294" mass="34302">MGDSIGFKFMNLLSYVNLPKWQDKLPLLTSLDTIELAFDDVKVNQWMRQNWHVSIYVSLIYVVCIFLIGKYMTDKRPFDLRKPLFLWSLSLSLFSLIAFLRISDYIFEQPLKVGWTAALCDVTYYKGVRGKKLYAFLFPLSKLPELIDTSFIVLRKTPLSFLHWYHHITVFVYCWYSYAHPTSSGLWFGFMNYIVHFVMYSYYAVRANGHIPIPKIVNKCVTILQLFQMVLGVIFNTITIRAFLKGVTCGTDSFKIQISILIYVSYGALFANFFYQTYLKPKPKLELKNGSNSK</sequence>
<keyword evidence="7 10" id="KW-0443">Lipid metabolism</keyword>